<dbReference type="RefSeq" id="WP_400882707.1">
    <property type="nucleotide sequence ID" value="NZ_JBIWXY010000002.1"/>
</dbReference>
<dbReference type="InterPro" id="IPR045584">
    <property type="entry name" value="Pilin-like"/>
</dbReference>
<evidence type="ECO:0000313" key="13">
    <source>
        <dbReference type="EMBL" id="MFJ5446774.1"/>
    </source>
</evidence>
<keyword evidence="6 11" id="KW-0812">Transmembrane</keyword>
<keyword evidence="4" id="KW-0488">Methylation</keyword>
<dbReference type="SUPFAM" id="SSF54523">
    <property type="entry name" value="Pili subunits"/>
    <property type="match status" value="1"/>
</dbReference>
<dbReference type="PROSITE" id="PS00409">
    <property type="entry name" value="PROKAR_NTER_METHYL"/>
    <property type="match status" value="1"/>
</dbReference>
<keyword evidence="3" id="KW-1003">Cell membrane</keyword>
<dbReference type="EMBL" id="JBIWXY010000002">
    <property type="protein sequence ID" value="MFJ5446774.1"/>
    <property type="molecule type" value="Genomic_DNA"/>
</dbReference>
<evidence type="ECO:0000256" key="3">
    <source>
        <dbReference type="ARBA" id="ARBA00022475"/>
    </source>
</evidence>
<protein>
    <recommendedName>
        <fullName evidence="2">Type II secretion system protein H</fullName>
    </recommendedName>
    <alternativeName>
        <fullName evidence="10">General secretion pathway protein H</fullName>
    </alternativeName>
</protein>
<comment type="similarity">
    <text evidence="9">Belongs to the GSP H family.</text>
</comment>
<evidence type="ECO:0000256" key="8">
    <source>
        <dbReference type="ARBA" id="ARBA00023136"/>
    </source>
</evidence>
<evidence type="ECO:0000256" key="9">
    <source>
        <dbReference type="ARBA" id="ARBA00025772"/>
    </source>
</evidence>
<dbReference type="Gene3D" id="3.55.40.10">
    <property type="entry name" value="minor pseudopilin epsh domain"/>
    <property type="match status" value="1"/>
</dbReference>
<sequence length="180" mass="18825">MNRQQGFTLVELVVTLSVLAILLAVAVPSFREMLLNFQVRAAAEGLNTGLQLARAEAIRRNANVVFTLSGNATWTIGCQVVVADADSDGVDDCPEVIQNKAATEGAVSVAVDVVPAGATTVTFNGLGRVTFNNDGSNVMRQIDIAATEANANGLRILIRGGSVHFCDPNISTVGDPRVCA</sequence>
<organism evidence="13 14">
    <name type="scientific">Methylobacillus methanolivorans</name>
    <dbReference type="NCBI Taxonomy" id="1848927"/>
    <lineage>
        <taxon>Bacteria</taxon>
        <taxon>Pseudomonadati</taxon>
        <taxon>Pseudomonadota</taxon>
        <taxon>Betaproteobacteria</taxon>
        <taxon>Nitrosomonadales</taxon>
        <taxon>Methylophilaceae</taxon>
        <taxon>Methylobacillus</taxon>
    </lineage>
</organism>
<dbReference type="Proteomes" id="UP001617669">
    <property type="component" value="Unassembled WGS sequence"/>
</dbReference>
<keyword evidence="14" id="KW-1185">Reference proteome</keyword>
<feature type="domain" description="General secretion pathway GspH" evidence="12">
    <location>
        <begin position="42"/>
        <end position="146"/>
    </location>
</feature>
<comment type="subcellular location">
    <subcellularLocation>
        <location evidence="1">Cell inner membrane</location>
        <topology evidence="1">Single-pass membrane protein</topology>
    </subcellularLocation>
</comment>
<accession>A0ABW8GMW2</accession>
<keyword evidence="7 11" id="KW-1133">Transmembrane helix</keyword>
<reference evidence="13 14" key="1">
    <citation type="submission" date="2024-11" db="EMBL/GenBank/DDBJ databases">
        <authorList>
            <person name="Kaparullina E.N."/>
            <person name="Delegan Y.A."/>
            <person name="Doronina N.V."/>
        </authorList>
    </citation>
    <scope>NUCLEOTIDE SEQUENCE [LARGE SCALE GENOMIC DNA]</scope>
    <source>
        <strain evidence="13 14">7sh_L</strain>
    </source>
</reference>
<evidence type="ECO:0000256" key="5">
    <source>
        <dbReference type="ARBA" id="ARBA00022519"/>
    </source>
</evidence>
<comment type="caution">
    <text evidence="13">The sequence shown here is derived from an EMBL/GenBank/DDBJ whole genome shotgun (WGS) entry which is preliminary data.</text>
</comment>
<keyword evidence="8 11" id="KW-0472">Membrane</keyword>
<evidence type="ECO:0000256" key="11">
    <source>
        <dbReference type="SAM" id="Phobius"/>
    </source>
</evidence>
<evidence type="ECO:0000256" key="6">
    <source>
        <dbReference type="ARBA" id="ARBA00022692"/>
    </source>
</evidence>
<dbReference type="Pfam" id="PF12019">
    <property type="entry name" value="GspH"/>
    <property type="match status" value="1"/>
</dbReference>
<keyword evidence="5" id="KW-0997">Cell inner membrane</keyword>
<feature type="transmembrane region" description="Helical" evidence="11">
    <location>
        <begin position="12"/>
        <end position="30"/>
    </location>
</feature>
<evidence type="ECO:0000256" key="7">
    <source>
        <dbReference type="ARBA" id="ARBA00022989"/>
    </source>
</evidence>
<proteinExistence type="inferred from homology"/>
<evidence type="ECO:0000256" key="1">
    <source>
        <dbReference type="ARBA" id="ARBA00004377"/>
    </source>
</evidence>
<dbReference type="InterPro" id="IPR022346">
    <property type="entry name" value="T2SS_GspH"/>
</dbReference>
<evidence type="ECO:0000256" key="4">
    <source>
        <dbReference type="ARBA" id="ARBA00022481"/>
    </source>
</evidence>
<evidence type="ECO:0000259" key="12">
    <source>
        <dbReference type="Pfam" id="PF12019"/>
    </source>
</evidence>
<dbReference type="Pfam" id="PF07963">
    <property type="entry name" value="N_methyl"/>
    <property type="match status" value="1"/>
</dbReference>
<gene>
    <name evidence="13" type="ORF">ACIKP9_11090</name>
</gene>
<name>A0ABW8GMW2_9PROT</name>
<dbReference type="NCBIfam" id="TIGR02532">
    <property type="entry name" value="IV_pilin_GFxxxE"/>
    <property type="match status" value="1"/>
</dbReference>
<evidence type="ECO:0000313" key="14">
    <source>
        <dbReference type="Proteomes" id="UP001617669"/>
    </source>
</evidence>
<evidence type="ECO:0000256" key="10">
    <source>
        <dbReference type="ARBA" id="ARBA00030775"/>
    </source>
</evidence>
<evidence type="ECO:0000256" key="2">
    <source>
        <dbReference type="ARBA" id="ARBA00021549"/>
    </source>
</evidence>
<dbReference type="InterPro" id="IPR012902">
    <property type="entry name" value="N_methyl_site"/>
</dbReference>